<evidence type="ECO:0000313" key="2">
    <source>
        <dbReference type="EMBL" id="KAF5318834.1"/>
    </source>
</evidence>
<feature type="compositionally biased region" description="Acidic residues" evidence="1">
    <location>
        <begin position="1036"/>
        <end position="1065"/>
    </location>
</feature>
<dbReference type="EMBL" id="JAACJJ010000030">
    <property type="protein sequence ID" value="KAF5318834.1"/>
    <property type="molecule type" value="Genomic_DNA"/>
</dbReference>
<dbReference type="OrthoDB" id="2506088at2759"/>
<evidence type="ECO:0000256" key="1">
    <source>
        <dbReference type="SAM" id="MobiDB-lite"/>
    </source>
</evidence>
<dbReference type="PANTHER" id="PTHR31912:SF34">
    <property type="entry name" value="NOTOCHORD-RELATED PROTEIN"/>
    <property type="match status" value="1"/>
</dbReference>
<organism evidence="2 3">
    <name type="scientific">Psilocybe cf. subviscida</name>
    <dbReference type="NCBI Taxonomy" id="2480587"/>
    <lineage>
        <taxon>Eukaryota</taxon>
        <taxon>Fungi</taxon>
        <taxon>Dikarya</taxon>
        <taxon>Basidiomycota</taxon>
        <taxon>Agaricomycotina</taxon>
        <taxon>Agaricomycetes</taxon>
        <taxon>Agaricomycetidae</taxon>
        <taxon>Agaricales</taxon>
        <taxon>Agaricineae</taxon>
        <taxon>Strophariaceae</taxon>
        <taxon>Psilocybe</taxon>
    </lineage>
</organism>
<feature type="region of interest" description="Disordered" evidence="1">
    <location>
        <begin position="1023"/>
        <end position="1076"/>
    </location>
</feature>
<dbReference type="PANTHER" id="PTHR31912">
    <property type="entry name" value="IP13529P"/>
    <property type="match status" value="1"/>
</dbReference>
<comment type="caution">
    <text evidence="2">The sequence shown here is derived from an EMBL/GenBank/DDBJ whole genome shotgun (WGS) entry which is preliminary data.</text>
</comment>
<proteinExistence type="predicted"/>
<gene>
    <name evidence="2" type="ORF">D9619_010950</name>
</gene>
<evidence type="ECO:0000313" key="3">
    <source>
        <dbReference type="Proteomes" id="UP000567179"/>
    </source>
</evidence>
<keyword evidence="3" id="KW-1185">Reference proteome</keyword>
<dbReference type="AlphaFoldDB" id="A0A8H5B8Z2"/>
<sequence length="1076" mass="121734">MFANHTESYIEDLNNEPLHSINHQVIIPVNVEPLEDNQDARRKRYLDLYNEMIEQAQHEDEFGQDDGNPTLVDNVARDVEEVQDPDAIAQYFANIPPNSDYSPYPNKLIMLLDILDNLPRLRVSSSQLRLILWMMTELGIRDVPSYDAFREVQKGLTAACGSKPKQCESSIGNIFYVNAIQDSIARNFSNPQIAKHLNFYPEEVSGPLSEVWQATRWKEFSPSELTPMYSCGLRQFFIEELAQLASGGYVIPHDWPIADTRIIVPATDFSLNYHDIVQHFGSDLHWAAGQQVPEMPNILRKRAGGRDLYVIMVPLWCDDVSGNKSKQYNKHINMYMVNSNLPGRLLQQEYFVQYVSTSPHATAPEQFSELKSQVNSTIDDPIVCFNAHTMRECAVSIRVPGLPADNPQQSEEASHIGGNANCGCRKCRAGGPREHTESDSGYHSLYMSGALRNADEVQGCLVRQLDLACYGVEKPIGEMQTATGTKDKIAQHWIEILLKKSRQLKSESPEKSTEAIADEVRKWFKDQPGDKMNPLLNIAGLDPTQDTPVEILHTILLGIMKYVWHSVNLSWSDADRAQFAIRLQSSDLDGLSVPPLRASYMIQYRNNLIGKHFKTLMQTMAFHIHNIASPAEFTLIKASGLLGAHLWVHKIENLEQYLDDLDVLVGNVLDAFAEIDPAKIIVKTKLHLLTHLREDIRRFGPAIRNSTEVFECFNGIFRLCSIYSNRQAPSRDIAIQFASMDRLKHVLSGGFWQSNGEWIQAGANVQQVLHVHPIIQRHLGWVPVKQCIQGSVRPIGQRKNSPLHWDETLASKSNWPIPFEAPRLTDWKTGASVIAQSEDVCCKGSWIFYKSNANPQPGRICEIILPVNNHSNILGLITVEIFTLGGALHPQFDLPILRRHDQPVHKFEVIKSTDIQFCFSVQHDCRLGACDSLGERDIHQERIAAKRTEKCILHSDDDNFVINLYAIHNASLIRQALPRILCKPKPLHNDREAYHTRLASELRITQTAKRAKAQEKRMATLAVTKARKQARAQQNDVDDSDDDEGQEEGEGEGGDEGIDEEEEDIIIPSQKRKRRQ</sequence>
<reference evidence="2 3" key="1">
    <citation type="journal article" date="2020" name="ISME J.">
        <title>Uncovering the hidden diversity of litter-decomposition mechanisms in mushroom-forming fungi.</title>
        <authorList>
            <person name="Floudas D."/>
            <person name="Bentzer J."/>
            <person name="Ahren D."/>
            <person name="Johansson T."/>
            <person name="Persson P."/>
            <person name="Tunlid A."/>
        </authorList>
    </citation>
    <scope>NUCLEOTIDE SEQUENCE [LARGE SCALE GENOMIC DNA]</scope>
    <source>
        <strain evidence="2 3">CBS 101986</strain>
    </source>
</reference>
<dbReference type="Proteomes" id="UP000567179">
    <property type="component" value="Unassembled WGS sequence"/>
</dbReference>
<protein>
    <submittedName>
        <fullName evidence="2">Uncharacterized protein</fullName>
    </submittedName>
</protein>
<accession>A0A8H5B8Z2</accession>
<name>A0A8H5B8Z2_9AGAR</name>